<gene>
    <name evidence="2" type="ORF">MNBD_ALPHA07-1598</name>
</gene>
<dbReference type="InterPro" id="IPR027417">
    <property type="entry name" value="P-loop_NTPase"/>
</dbReference>
<dbReference type="Gene3D" id="3.40.50.300">
    <property type="entry name" value="P-loop containing nucleotide triphosphate hydrolases"/>
    <property type="match status" value="1"/>
</dbReference>
<dbReference type="SUPFAM" id="SSF52540">
    <property type="entry name" value="P-loop containing nucleoside triphosphate hydrolases"/>
    <property type="match status" value="1"/>
</dbReference>
<evidence type="ECO:0000256" key="1">
    <source>
        <dbReference type="SAM" id="MobiDB-lite"/>
    </source>
</evidence>
<feature type="region of interest" description="Disordered" evidence="1">
    <location>
        <begin position="278"/>
        <end position="318"/>
    </location>
</feature>
<evidence type="ECO:0000313" key="2">
    <source>
        <dbReference type="EMBL" id="VAV87706.1"/>
    </source>
</evidence>
<dbReference type="AlphaFoldDB" id="A0A3B0RFU4"/>
<accession>A0A3B0RFU4</accession>
<reference evidence="2" key="1">
    <citation type="submission" date="2018-06" db="EMBL/GenBank/DDBJ databases">
        <authorList>
            <person name="Zhirakovskaya E."/>
        </authorList>
    </citation>
    <scope>NUCLEOTIDE SEQUENCE</scope>
</reference>
<name>A0A3B0RFU4_9ZZZZ</name>
<dbReference type="EMBL" id="UOEG01000013">
    <property type="protein sequence ID" value="VAV87706.1"/>
    <property type="molecule type" value="Genomic_DNA"/>
</dbReference>
<organism evidence="2">
    <name type="scientific">hydrothermal vent metagenome</name>
    <dbReference type="NCBI Taxonomy" id="652676"/>
    <lineage>
        <taxon>unclassified sequences</taxon>
        <taxon>metagenomes</taxon>
        <taxon>ecological metagenomes</taxon>
    </lineage>
</organism>
<proteinExistence type="predicted"/>
<sequence>MVSKATVDKTIARLDQALASGDMPPAAYSLAERISKRLKSPVRLAIMGLPGSGKSRLLNFLTGTEVIPKNVKLPSVLVAWGKVKKIDCTLADGKTKSLDSFDIKAINQLKPVFIRLKLPLPVLKKISILEVNIGTHETEQKRALTWAARSTDLAIWCTQDFTKAEIKLWNTLPSALHDHSLLVMTKADAHSDKDTRAKKLGALRSAAAKLFSNVHPIDTLQALAARGKDGVINESRLAKSGGQDLLRAVLHAVDQGIQASLDGAVILFTSYQISDLATPAQKTPEPEQSKPEAPPDEPTELLVPKEAPTPPPDRDDFNSEIVTYLADRVKELQTQLSESDALDSEMIMAQCYEYVEGLVEQLTTRAANDPDILHTLDACQDAADMMLLLQLENQDSAVEDAVVLLLQIKRDFEQKIAA</sequence>
<protein>
    <submittedName>
        <fullName evidence="2">Uncharacterized protein</fullName>
    </submittedName>
</protein>